<reference evidence="1" key="2">
    <citation type="journal article" date="2015" name="Data Brief">
        <title>Shoot transcriptome of the giant reed, Arundo donax.</title>
        <authorList>
            <person name="Barrero R.A."/>
            <person name="Guerrero F.D."/>
            <person name="Moolhuijzen P."/>
            <person name="Goolsby J.A."/>
            <person name="Tidwell J."/>
            <person name="Bellgard S.E."/>
            <person name="Bellgard M.I."/>
        </authorList>
    </citation>
    <scope>NUCLEOTIDE SEQUENCE</scope>
    <source>
        <tissue evidence="1">Shoot tissue taken approximately 20 cm above the soil surface</tissue>
    </source>
</reference>
<reference evidence="1" key="1">
    <citation type="submission" date="2014-09" db="EMBL/GenBank/DDBJ databases">
        <authorList>
            <person name="Magalhaes I.L.F."/>
            <person name="Oliveira U."/>
            <person name="Santos F.R."/>
            <person name="Vidigal T.H.D.A."/>
            <person name="Brescovit A.D."/>
            <person name="Santos A.J."/>
        </authorList>
    </citation>
    <scope>NUCLEOTIDE SEQUENCE</scope>
    <source>
        <tissue evidence="1">Shoot tissue taken approximately 20 cm above the soil surface</tissue>
    </source>
</reference>
<accession>A0A0A9CVG9</accession>
<organism evidence="1">
    <name type="scientific">Arundo donax</name>
    <name type="common">Giant reed</name>
    <name type="synonym">Donax arundinaceus</name>
    <dbReference type="NCBI Taxonomy" id="35708"/>
    <lineage>
        <taxon>Eukaryota</taxon>
        <taxon>Viridiplantae</taxon>
        <taxon>Streptophyta</taxon>
        <taxon>Embryophyta</taxon>
        <taxon>Tracheophyta</taxon>
        <taxon>Spermatophyta</taxon>
        <taxon>Magnoliopsida</taxon>
        <taxon>Liliopsida</taxon>
        <taxon>Poales</taxon>
        <taxon>Poaceae</taxon>
        <taxon>PACMAD clade</taxon>
        <taxon>Arundinoideae</taxon>
        <taxon>Arundineae</taxon>
        <taxon>Arundo</taxon>
    </lineage>
</organism>
<protein>
    <submittedName>
        <fullName evidence="1">Uncharacterized protein</fullName>
    </submittedName>
</protein>
<dbReference type="EMBL" id="GBRH01217561">
    <property type="protein sequence ID" value="JAD80334.1"/>
    <property type="molecule type" value="Transcribed_RNA"/>
</dbReference>
<evidence type="ECO:0000313" key="1">
    <source>
        <dbReference type="EMBL" id="JAD80334.1"/>
    </source>
</evidence>
<name>A0A0A9CVG9_ARUDO</name>
<dbReference type="AlphaFoldDB" id="A0A0A9CVG9"/>
<proteinExistence type="predicted"/>
<sequence>MKPCLVQPLPVDVGLRQRDPGRGRLRGLRSRRHGLLHGRWQIHLRERKK</sequence>